<organism evidence="1 2">
    <name type="scientific">Microbacterium deminutum</name>
    <dbReference type="NCBI Taxonomy" id="344164"/>
    <lineage>
        <taxon>Bacteria</taxon>
        <taxon>Bacillati</taxon>
        <taxon>Actinomycetota</taxon>
        <taxon>Actinomycetes</taxon>
        <taxon>Micrococcales</taxon>
        <taxon>Microbacteriaceae</taxon>
        <taxon>Microbacterium</taxon>
    </lineage>
</organism>
<evidence type="ECO:0000313" key="2">
    <source>
        <dbReference type="Proteomes" id="UP001499933"/>
    </source>
</evidence>
<protein>
    <recommendedName>
        <fullName evidence="3">DUF892 family protein</fullName>
    </recommendedName>
</protein>
<accession>A0ABP5CV71</accession>
<proteinExistence type="predicted"/>
<sequence>MCACSIAPRATAVAATWHGGAGGTAHPHPARQRSVAVTTRESRIASTDGVDEFSVSKLRSSVTDHERMRIRWAGLDVGGVTRMTAETDNQSFSGGFGRLTADDRDLITRAETLRCLPSTRSGLGDEIERGLALIRNGDPAGAGVLEDAVEAVANFKHIVHAAGDFYLSMHVRGMLDSAYWALESSSTPPEVAERIREAERHIGLADDAGVAALETALAEAR</sequence>
<reference evidence="2" key="1">
    <citation type="journal article" date="2019" name="Int. J. Syst. Evol. Microbiol.">
        <title>The Global Catalogue of Microorganisms (GCM) 10K type strain sequencing project: providing services to taxonomists for standard genome sequencing and annotation.</title>
        <authorList>
            <consortium name="The Broad Institute Genomics Platform"/>
            <consortium name="The Broad Institute Genome Sequencing Center for Infectious Disease"/>
            <person name="Wu L."/>
            <person name="Ma J."/>
        </authorList>
    </citation>
    <scope>NUCLEOTIDE SEQUENCE [LARGE SCALE GENOMIC DNA]</scope>
    <source>
        <strain evidence="2">JCM 14901</strain>
    </source>
</reference>
<gene>
    <name evidence="1" type="ORF">GCM10009776_34630</name>
</gene>
<name>A0ABP5CV71_9MICO</name>
<keyword evidence="2" id="KW-1185">Reference proteome</keyword>
<evidence type="ECO:0000313" key="1">
    <source>
        <dbReference type="EMBL" id="GAA1968596.1"/>
    </source>
</evidence>
<dbReference type="EMBL" id="BAAAOG010000010">
    <property type="protein sequence ID" value="GAA1968596.1"/>
    <property type="molecule type" value="Genomic_DNA"/>
</dbReference>
<evidence type="ECO:0008006" key="3">
    <source>
        <dbReference type="Google" id="ProtNLM"/>
    </source>
</evidence>
<dbReference type="Proteomes" id="UP001499933">
    <property type="component" value="Unassembled WGS sequence"/>
</dbReference>
<comment type="caution">
    <text evidence="1">The sequence shown here is derived from an EMBL/GenBank/DDBJ whole genome shotgun (WGS) entry which is preliminary data.</text>
</comment>